<dbReference type="Gene3D" id="2.60.120.1440">
    <property type="match status" value="1"/>
</dbReference>
<accession>A0A2K9PLI8</accession>
<dbReference type="AlphaFoldDB" id="A0A2K9PLI8"/>
<feature type="domain" description="FecR protein" evidence="1">
    <location>
        <begin position="165"/>
        <end position="259"/>
    </location>
</feature>
<sequence>MYNPDIVVLSEKFLSNTITDSELKNLELALEDATNLGIFKSIVKDDYLLITDGVDFNGLASFERIKGRISPVRFQQKLKPYFKYAAIFIIALSLGFLIKSQWKSPVVEVSNFVELELEDGSIQRLVLSQTDTVRTKAQSIIGILNNGRLTYQNTSNSKLTGYNIIRIPYGQQFKVQLSDGSIAHLNAGSSLKYPVRFSKDKKRIVSLSGEAFFDVAKNANSPFIVESIVQNIEVLGTQFNVSAYPDDDIIITTLTEGAIKLTEIMNPQNSMVLKPNEQAITNKSKVQFNKTQVRTNPFTSWMDGSLVFKDDDFETIIKKLQRKYDVKIENNNTKLLTQKFTARFDTETIEQVMQYFKISYELEYTIKGNKIRIE</sequence>
<evidence type="ECO:0000259" key="1">
    <source>
        <dbReference type="Pfam" id="PF04773"/>
    </source>
</evidence>
<proteinExistence type="predicted"/>
<dbReference type="Pfam" id="PF04773">
    <property type="entry name" value="FecR"/>
    <property type="match status" value="1"/>
</dbReference>
<dbReference type="Gene3D" id="3.55.50.30">
    <property type="match status" value="1"/>
</dbReference>
<organism evidence="3 4">
    <name type="scientific">Flavivirga eckloniae</name>
    <dbReference type="NCBI Taxonomy" id="1803846"/>
    <lineage>
        <taxon>Bacteria</taxon>
        <taxon>Pseudomonadati</taxon>
        <taxon>Bacteroidota</taxon>
        <taxon>Flavobacteriia</taxon>
        <taxon>Flavobacteriales</taxon>
        <taxon>Flavobacteriaceae</taxon>
        <taxon>Flavivirga</taxon>
    </lineage>
</organism>
<dbReference type="GO" id="GO:0016989">
    <property type="term" value="F:sigma factor antagonist activity"/>
    <property type="evidence" value="ECO:0007669"/>
    <property type="project" value="TreeGrafter"/>
</dbReference>
<dbReference type="EMBL" id="CP025791">
    <property type="protein sequence ID" value="AUP77931.1"/>
    <property type="molecule type" value="Genomic_DNA"/>
</dbReference>
<evidence type="ECO:0000259" key="2">
    <source>
        <dbReference type="Pfam" id="PF16344"/>
    </source>
</evidence>
<dbReference type="KEGG" id="fek:C1H87_04070"/>
<dbReference type="InterPro" id="IPR012373">
    <property type="entry name" value="Ferrdict_sens_TM"/>
</dbReference>
<evidence type="ECO:0000313" key="3">
    <source>
        <dbReference type="EMBL" id="AUP77931.1"/>
    </source>
</evidence>
<reference evidence="3 4" key="1">
    <citation type="submission" date="2018-01" db="EMBL/GenBank/DDBJ databases">
        <title>Complete genome sequence of Flavivirga eckloniae ECD14 isolated from seaweed Ecklonia cava.</title>
        <authorList>
            <person name="Lee J.H."/>
            <person name="Baik K.S."/>
            <person name="Seong C.N."/>
        </authorList>
    </citation>
    <scope>NUCLEOTIDE SEQUENCE [LARGE SCALE GENOMIC DNA]</scope>
    <source>
        <strain evidence="3 4">ECD14</strain>
    </source>
</reference>
<evidence type="ECO:0008006" key="5">
    <source>
        <dbReference type="Google" id="ProtNLM"/>
    </source>
</evidence>
<keyword evidence="4" id="KW-1185">Reference proteome</keyword>
<feature type="domain" description="Protein FecR C-terminal" evidence="2">
    <location>
        <begin position="306"/>
        <end position="373"/>
    </location>
</feature>
<dbReference type="FunFam" id="2.60.120.1440:FF:000001">
    <property type="entry name" value="Putative anti-sigma factor"/>
    <property type="match status" value="1"/>
</dbReference>
<dbReference type="PANTHER" id="PTHR30273:SF2">
    <property type="entry name" value="PROTEIN FECR"/>
    <property type="match status" value="1"/>
</dbReference>
<dbReference type="InterPro" id="IPR032508">
    <property type="entry name" value="FecR_C"/>
</dbReference>
<dbReference type="InterPro" id="IPR006860">
    <property type="entry name" value="FecR"/>
</dbReference>
<protein>
    <recommendedName>
        <fullName evidence="5">Iron dicitrate transport regulator FecR</fullName>
    </recommendedName>
</protein>
<gene>
    <name evidence="3" type="ORF">C1H87_04070</name>
</gene>
<dbReference type="RefSeq" id="WP_102754590.1">
    <property type="nucleotide sequence ID" value="NZ_CP025791.1"/>
</dbReference>
<name>A0A2K9PLI8_9FLAO</name>
<dbReference type="OrthoDB" id="649666at2"/>
<evidence type="ECO:0000313" key="4">
    <source>
        <dbReference type="Proteomes" id="UP000235826"/>
    </source>
</evidence>
<dbReference type="Proteomes" id="UP000235826">
    <property type="component" value="Chromosome"/>
</dbReference>
<dbReference type="Pfam" id="PF16344">
    <property type="entry name" value="FecR_C"/>
    <property type="match status" value="1"/>
</dbReference>
<dbReference type="PANTHER" id="PTHR30273">
    <property type="entry name" value="PERIPLASMIC SIGNAL SENSOR AND SIGMA FACTOR ACTIVATOR FECR-RELATED"/>
    <property type="match status" value="1"/>
</dbReference>